<protein>
    <submittedName>
        <fullName evidence="2">Uncharacterized protein</fullName>
    </submittedName>
</protein>
<organism evidence="2 3">
    <name type="scientific">Tistrella bauzanensis</name>
    <dbReference type="NCBI Taxonomy" id="657419"/>
    <lineage>
        <taxon>Bacteria</taxon>
        <taxon>Pseudomonadati</taxon>
        <taxon>Pseudomonadota</taxon>
        <taxon>Alphaproteobacteria</taxon>
        <taxon>Geminicoccales</taxon>
        <taxon>Geminicoccaceae</taxon>
        <taxon>Tistrella</taxon>
    </lineage>
</organism>
<evidence type="ECO:0000256" key="1">
    <source>
        <dbReference type="SAM" id="MobiDB-lite"/>
    </source>
</evidence>
<accession>A0ABQ1IJH8</accession>
<feature type="region of interest" description="Disordered" evidence="1">
    <location>
        <begin position="95"/>
        <end position="117"/>
    </location>
</feature>
<feature type="compositionally biased region" description="Low complexity" evidence="1">
    <location>
        <begin position="95"/>
        <end position="107"/>
    </location>
</feature>
<proteinExistence type="predicted"/>
<feature type="compositionally biased region" description="Low complexity" evidence="1">
    <location>
        <begin position="311"/>
        <end position="320"/>
    </location>
</feature>
<comment type="caution">
    <text evidence="2">The sequence shown here is derived from an EMBL/GenBank/DDBJ whole genome shotgun (WGS) entry which is preliminary data.</text>
</comment>
<feature type="compositionally biased region" description="Low complexity" evidence="1">
    <location>
        <begin position="546"/>
        <end position="564"/>
    </location>
</feature>
<feature type="compositionally biased region" description="Gly residues" evidence="1">
    <location>
        <begin position="298"/>
        <end position="310"/>
    </location>
</feature>
<dbReference type="Proteomes" id="UP000603352">
    <property type="component" value="Unassembled WGS sequence"/>
</dbReference>
<gene>
    <name evidence="2" type="ORF">GCM10011505_20850</name>
</gene>
<evidence type="ECO:0000313" key="3">
    <source>
        <dbReference type="Proteomes" id="UP000603352"/>
    </source>
</evidence>
<reference evidence="3" key="1">
    <citation type="journal article" date="2019" name="Int. J. Syst. Evol. Microbiol.">
        <title>The Global Catalogue of Microorganisms (GCM) 10K type strain sequencing project: providing services to taxonomists for standard genome sequencing and annotation.</title>
        <authorList>
            <consortium name="The Broad Institute Genomics Platform"/>
            <consortium name="The Broad Institute Genome Sequencing Center for Infectious Disease"/>
            <person name="Wu L."/>
            <person name="Ma J."/>
        </authorList>
    </citation>
    <scope>NUCLEOTIDE SEQUENCE [LARGE SCALE GENOMIC DNA]</scope>
    <source>
        <strain evidence="3">CGMCC 1.10188</strain>
    </source>
</reference>
<feature type="region of interest" description="Disordered" evidence="1">
    <location>
        <begin position="292"/>
        <end position="341"/>
    </location>
</feature>
<keyword evidence="3" id="KW-1185">Reference proteome</keyword>
<evidence type="ECO:0000313" key="2">
    <source>
        <dbReference type="EMBL" id="GGB39110.1"/>
    </source>
</evidence>
<feature type="region of interest" description="Disordered" evidence="1">
    <location>
        <begin position="234"/>
        <end position="261"/>
    </location>
</feature>
<sequence length="564" mass="51886">MGRSGADDMGRSGADGMGRSGAIGTAAACGAGIAGSGATIAGAGIAAGAAAGAEIGAGGIASARQRLAGPAIPAVAAPAEGGMYSRCGGTGADGASPAARAEAEAGPAEGGRRGMSLSTARPISRPWLAISAAGGRVTAGMSARAVQAVPDCGACAGASAGTWAGARTVWLLSRTIGGPSDGVAGASRLQADRAAGAGAGGDADGVTGAGPCLPAVSRPVPSGRSDIAVGARGPGAAHVCGPDSERAGRSAVGPAAAAPDGGVSPACTGISVAGSGDTGGAGVVPGAMGVCQEAPAGHGDGVSQGDGTGPDDGMTGAAEDGGQEGGDVGVGAGPAEGSGPEVARRWVGTWGVAGSALVGGSACPDQMAPAGRLKRPSVPCSWGMAAGPPAFGAAATPGRAGTCRTGGDVSGAIRTRSGTWPIVGPWADAAMRGSGGGGLVANDGGVGDGVGDEGIVGGGTVGGGTVGGGAPVCQGAEAIAGAAAPVVWRGWMPGAGAGVGTRSTDITRRAVPAGARAAHSMSCDTGSTPTGAGRAAGRGRRDDVSAAATAGPAATPRGGMPVGI</sequence>
<name>A0ABQ1IJH8_9PROT</name>
<feature type="compositionally biased region" description="Low complexity" evidence="1">
    <location>
        <begin position="249"/>
        <end position="261"/>
    </location>
</feature>
<feature type="region of interest" description="Disordered" evidence="1">
    <location>
        <begin position="515"/>
        <end position="564"/>
    </location>
</feature>
<dbReference type="EMBL" id="BMDZ01000020">
    <property type="protein sequence ID" value="GGB39110.1"/>
    <property type="molecule type" value="Genomic_DNA"/>
</dbReference>
<feature type="compositionally biased region" description="Gly residues" evidence="1">
    <location>
        <begin position="323"/>
        <end position="336"/>
    </location>
</feature>